<keyword evidence="7" id="KW-0472">Membrane</keyword>
<sequence length="100" mass="11664">MSQKTKLQNKKAATENAQVSFTTIGWEDFEHWRASDTKIHAEICRLIGECMRTPFEGLGKPEPLKGDLSGYWSRRITKEHRFVYYFSAGMLTVIACRYHY</sequence>
<evidence type="ECO:0000256" key="5">
    <source>
        <dbReference type="ARBA" id="ARBA00022801"/>
    </source>
</evidence>
<dbReference type="PANTHER" id="PTHR38039">
    <property type="entry name" value="TOXIN YOEB"/>
    <property type="match status" value="1"/>
</dbReference>
<evidence type="ECO:0000256" key="7">
    <source>
        <dbReference type="SAM" id="Phobius"/>
    </source>
</evidence>
<proteinExistence type="inferred from homology"/>
<dbReference type="Gene3D" id="3.30.2310.20">
    <property type="entry name" value="RelE-like"/>
    <property type="match status" value="1"/>
</dbReference>
<evidence type="ECO:0000313" key="8">
    <source>
        <dbReference type="EMBL" id="SYX89608.1"/>
    </source>
</evidence>
<dbReference type="Proteomes" id="UP000263595">
    <property type="component" value="Unassembled WGS sequence"/>
</dbReference>
<dbReference type="OrthoDB" id="9801102at2"/>
<protein>
    <recommendedName>
        <fullName evidence="6">Putative mRNA interferase YoeB</fullName>
    </recommendedName>
</protein>
<dbReference type="InterPro" id="IPR009614">
    <property type="entry name" value="YoeB_toxin"/>
</dbReference>
<evidence type="ECO:0000256" key="3">
    <source>
        <dbReference type="ARBA" id="ARBA00022722"/>
    </source>
</evidence>
<dbReference type="RefSeq" id="WP_119140105.1">
    <property type="nucleotide sequence ID" value="NZ_CBCSFL010000014.1"/>
</dbReference>
<dbReference type="GO" id="GO:0004519">
    <property type="term" value="F:endonuclease activity"/>
    <property type="evidence" value="ECO:0007669"/>
    <property type="project" value="UniProtKB-KW"/>
</dbReference>
<dbReference type="AlphaFoldDB" id="A0A383RTC3"/>
<evidence type="ECO:0000256" key="2">
    <source>
        <dbReference type="ARBA" id="ARBA00022649"/>
    </source>
</evidence>
<evidence type="ECO:0000313" key="9">
    <source>
        <dbReference type="Proteomes" id="UP000263595"/>
    </source>
</evidence>
<dbReference type="Pfam" id="PF06769">
    <property type="entry name" value="YoeB_toxin"/>
    <property type="match status" value="1"/>
</dbReference>
<keyword evidence="7" id="KW-1133">Transmembrane helix</keyword>
<keyword evidence="5 8" id="KW-0378">Hydrolase</keyword>
<dbReference type="InterPro" id="IPR035093">
    <property type="entry name" value="RelE/ParE_toxin_dom_sf"/>
</dbReference>
<feature type="transmembrane region" description="Helical" evidence="7">
    <location>
        <begin position="82"/>
        <end position="99"/>
    </location>
</feature>
<name>A0A383RTC3_9PSED</name>
<reference evidence="9" key="1">
    <citation type="submission" date="2018-08" db="EMBL/GenBank/DDBJ databases">
        <authorList>
            <person name="Blom J."/>
        </authorList>
    </citation>
    <scope>NUCLEOTIDE SEQUENCE [LARGE SCALE GENOMIC DNA]</scope>
    <source>
        <strain evidence="9">CCOS 865</strain>
    </source>
</reference>
<dbReference type="PANTHER" id="PTHR38039:SF1">
    <property type="entry name" value="TOXIN YOEB"/>
    <property type="match status" value="1"/>
</dbReference>
<keyword evidence="7" id="KW-0812">Transmembrane</keyword>
<keyword evidence="2" id="KW-1277">Toxin-antitoxin system</keyword>
<keyword evidence="4" id="KW-0255">Endonuclease</keyword>
<dbReference type="GO" id="GO:0045892">
    <property type="term" value="P:negative regulation of DNA-templated transcription"/>
    <property type="evidence" value="ECO:0007669"/>
    <property type="project" value="TreeGrafter"/>
</dbReference>
<dbReference type="NCBIfam" id="TIGR02116">
    <property type="entry name" value="toxin_Txe_YoeB"/>
    <property type="match status" value="1"/>
</dbReference>
<gene>
    <name evidence="8" type="primary">yoeB</name>
    <name evidence="8" type="ORF">CCOS865_01862</name>
</gene>
<organism evidence="8 9">
    <name type="scientific">Pseudomonas reidholzensis</name>
    <dbReference type="NCBI Taxonomy" id="1785162"/>
    <lineage>
        <taxon>Bacteria</taxon>
        <taxon>Pseudomonadati</taxon>
        <taxon>Pseudomonadota</taxon>
        <taxon>Gammaproteobacteria</taxon>
        <taxon>Pseudomonadales</taxon>
        <taxon>Pseudomonadaceae</taxon>
        <taxon>Pseudomonas</taxon>
    </lineage>
</organism>
<evidence type="ECO:0000256" key="1">
    <source>
        <dbReference type="ARBA" id="ARBA00008172"/>
    </source>
</evidence>
<evidence type="ECO:0000256" key="4">
    <source>
        <dbReference type="ARBA" id="ARBA00022759"/>
    </source>
</evidence>
<accession>A0A383RTC3</accession>
<dbReference type="EMBL" id="UNOZ01000013">
    <property type="protein sequence ID" value="SYX89608.1"/>
    <property type="molecule type" value="Genomic_DNA"/>
</dbReference>
<dbReference type="GO" id="GO:0016787">
    <property type="term" value="F:hydrolase activity"/>
    <property type="evidence" value="ECO:0007669"/>
    <property type="project" value="UniProtKB-KW"/>
</dbReference>
<keyword evidence="9" id="KW-1185">Reference proteome</keyword>
<dbReference type="SUPFAM" id="SSF143011">
    <property type="entry name" value="RelE-like"/>
    <property type="match status" value="1"/>
</dbReference>
<dbReference type="GO" id="GO:0006401">
    <property type="term" value="P:RNA catabolic process"/>
    <property type="evidence" value="ECO:0007669"/>
    <property type="project" value="InterPro"/>
</dbReference>
<comment type="similarity">
    <text evidence="1">Belongs to the YoeB family.</text>
</comment>
<evidence type="ECO:0000256" key="6">
    <source>
        <dbReference type="ARBA" id="ARBA00030388"/>
    </source>
</evidence>
<keyword evidence="3" id="KW-0540">Nuclease</keyword>